<dbReference type="EMBL" id="JABBPG010000016">
    <property type="protein sequence ID" value="NOU53128.1"/>
    <property type="molecule type" value="Genomic_DNA"/>
</dbReference>
<evidence type="ECO:0000313" key="1">
    <source>
        <dbReference type="EMBL" id="NOU53128.1"/>
    </source>
</evidence>
<dbReference type="Proteomes" id="UP000586305">
    <property type="component" value="Unassembled WGS sequence"/>
</dbReference>
<reference evidence="1 2" key="1">
    <citation type="submission" date="2020-04" db="EMBL/GenBank/DDBJ databases">
        <title>Pseudoalteromonas caenipelagi sp. nov., isolated from a tidal flat.</title>
        <authorList>
            <person name="Park S."/>
            <person name="Yoon J.-H."/>
        </authorList>
    </citation>
    <scope>NUCLEOTIDE SEQUENCE [LARGE SCALE GENOMIC DNA]</scope>
    <source>
        <strain evidence="1 2">JBTF-M23</strain>
    </source>
</reference>
<protein>
    <submittedName>
        <fullName evidence="1">Uncharacterized protein</fullName>
    </submittedName>
</protein>
<keyword evidence="2" id="KW-1185">Reference proteome</keyword>
<dbReference type="RefSeq" id="WP_171628163.1">
    <property type="nucleotide sequence ID" value="NZ_JABBPG010000016.1"/>
</dbReference>
<dbReference type="AlphaFoldDB" id="A0A849VKF3"/>
<sequence>MNTIKDQVAPKIQQSAQKTNEWQTVCPAYAAKRLMSASELSELAAKSFGGVV</sequence>
<accession>A0A849VKF3</accession>
<organism evidence="1 2">
    <name type="scientific">Pseudoalteromonas caenipelagi</name>
    <dbReference type="NCBI Taxonomy" id="2726988"/>
    <lineage>
        <taxon>Bacteria</taxon>
        <taxon>Pseudomonadati</taxon>
        <taxon>Pseudomonadota</taxon>
        <taxon>Gammaproteobacteria</taxon>
        <taxon>Alteromonadales</taxon>
        <taxon>Pseudoalteromonadaceae</taxon>
        <taxon>Pseudoalteromonas</taxon>
    </lineage>
</organism>
<proteinExistence type="predicted"/>
<evidence type="ECO:0000313" key="2">
    <source>
        <dbReference type="Proteomes" id="UP000586305"/>
    </source>
</evidence>
<name>A0A849VKF3_9GAMM</name>
<gene>
    <name evidence="1" type="ORF">HG263_21745</name>
</gene>
<comment type="caution">
    <text evidence="1">The sequence shown here is derived from an EMBL/GenBank/DDBJ whole genome shotgun (WGS) entry which is preliminary data.</text>
</comment>